<dbReference type="PROSITE" id="PS51844">
    <property type="entry name" value="SH3_LIKE"/>
    <property type="match status" value="1"/>
</dbReference>
<feature type="binding site" evidence="6">
    <location>
        <begin position="172"/>
        <end position="179"/>
    </location>
    <ligand>
        <name>ATP</name>
        <dbReference type="ChEBI" id="CHEBI:30616"/>
    </ligand>
</feature>
<keyword evidence="4 6" id="KW-0505">Motor protein</keyword>
<comment type="similarity">
    <text evidence="6">Belongs to the TRAFAC class myosin-kinesin ATPase superfamily. Myosin family.</text>
</comment>
<dbReference type="InterPro" id="IPR004009">
    <property type="entry name" value="SH3_Myosin"/>
</dbReference>
<evidence type="ECO:0000259" key="9">
    <source>
        <dbReference type="PROSITE" id="PS51844"/>
    </source>
</evidence>
<dbReference type="Gene3D" id="3.40.850.10">
    <property type="entry name" value="Kinesin motor domain"/>
    <property type="match status" value="1"/>
</dbReference>
<evidence type="ECO:0000256" key="7">
    <source>
        <dbReference type="SAM" id="MobiDB-lite"/>
    </source>
</evidence>
<dbReference type="PANTHER" id="PTHR13140:SF706">
    <property type="entry name" value="DILUTE CLASS UNCONVENTIONAL MYOSIN, ISOFORM C"/>
    <property type="match status" value="1"/>
</dbReference>
<name>A0AAW1P9K8_9CHLO</name>
<dbReference type="GO" id="GO:0030048">
    <property type="term" value="P:actin filament-based movement"/>
    <property type="evidence" value="ECO:0007669"/>
    <property type="project" value="UniProtKB-ARBA"/>
</dbReference>
<dbReference type="PANTHER" id="PTHR13140">
    <property type="entry name" value="MYOSIN"/>
    <property type="match status" value="1"/>
</dbReference>
<dbReference type="InterPro" id="IPR001609">
    <property type="entry name" value="Myosin_head_motor_dom-like"/>
</dbReference>
<dbReference type="GO" id="GO:0007015">
    <property type="term" value="P:actin filament organization"/>
    <property type="evidence" value="ECO:0007669"/>
    <property type="project" value="TreeGrafter"/>
</dbReference>
<dbReference type="GO" id="GO:0005524">
    <property type="term" value="F:ATP binding"/>
    <property type="evidence" value="ECO:0007669"/>
    <property type="project" value="UniProtKB-UniRule"/>
</dbReference>
<keyword evidence="1 6" id="KW-0547">Nucleotide-binding</keyword>
<dbReference type="Gene3D" id="1.10.10.820">
    <property type="match status" value="1"/>
</dbReference>
<evidence type="ECO:0000256" key="6">
    <source>
        <dbReference type="PROSITE-ProRule" id="PRU00782"/>
    </source>
</evidence>
<dbReference type="FunFam" id="1.10.10.820:FF:000001">
    <property type="entry name" value="Myosin heavy chain"/>
    <property type="match status" value="1"/>
</dbReference>
<proteinExistence type="inferred from homology"/>
<evidence type="ECO:0000313" key="10">
    <source>
        <dbReference type="EMBL" id="KAK9810086.1"/>
    </source>
</evidence>
<reference evidence="10 11" key="1">
    <citation type="journal article" date="2024" name="Nat. Commun.">
        <title>Phylogenomics reveals the evolutionary origins of lichenization in chlorophyte algae.</title>
        <authorList>
            <person name="Puginier C."/>
            <person name="Libourel C."/>
            <person name="Otte J."/>
            <person name="Skaloud P."/>
            <person name="Haon M."/>
            <person name="Grisel S."/>
            <person name="Petersen M."/>
            <person name="Berrin J.G."/>
            <person name="Delaux P.M."/>
            <person name="Dal Grande F."/>
            <person name="Keller J."/>
        </authorList>
    </citation>
    <scope>NUCLEOTIDE SEQUENCE [LARGE SCALE GENOMIC DNA]</scope>
    <source>
        <strain evidence="10 11">SAG 2043</strain>
    </source>
</reference>
<dbReference type="SUPFAM" id="SSF52540">
    <property type="entry name" value="P-loop containing nucleoside triphosphate hydrolases"/>
    <property type="match status" value="1"/>
</dbReference>
<dbReference type="GO" id="GO:0000146">
    <property type="term" value="F:microfilament motor activity"/>
    <property type="evidence" value="ECO:0007669"/>
    <property type="project" value="TreeGrafter"/>
</dbReference>
<dbReference type="GO" id="GO:0016020">
    <property type="term" value="C:membrane"/>
    <property type="evidence" value="ECO:0007669"/>
    <property type="project" value="TreeGrafter"/>
</dbReference>
<evidence type="ECO:0000256" key="1">
    <source>
        <dbReference type="ARBA" id="ARBA00022741"/>
    </source>
</evidence>
<evidence type="ECO:0000259" key="8">
    <source>
        <dbReference type="PROSITE" id="PS51456"/>
    </source>
</evidence>
<evidence type="ECO:0000256" key="2">
    <source>
        <dbReference type="ARBA" id="ARBA00022840"/>
    </source>
</evidence>
<dbReference type="PROSITE" id="PS50096">
    <property type="entry name" value="IQ"/>
    <property type="match status" value="1"/>
</dbReference>
<keyword evidence="5 6" id="KW-0009">Actin-binding</keyword>
<dbReference type="PRINTS" id="PR00193">
    <property type="entry name" value="MYOSINHEAVY"/>
</dbReference>
<evidence type="ECO:0000313" key="11">
    <source>
        <dbReference type="Proteomes" id="UP001489004"/>
    </source>
</evidence>
<evidence type="ECO:0000256" key="4">
    <source>
        <dbReference type="ARBA" id="ARBA00023175"/>
    </source>
</evidence>
<protein>
    <submittedName>
        <fullName evidence="10">Uncharacterized protein</fullName>
    </submittedName>
</protein>
<keyword evidence="3 6" id="KW-0518">Myosin</keyword>
<dbReference type="InterPro" id="IPR027417">
    <property type="entry name" value="P-loop_NTPase"/>
</dbReference>
<dbReference type="Pfam" id="PF00063">
    <property type="entry name" value="Myosin_head"/>
    <property type="match status" value="1"/>
</dbReference>
<organism evidence="10 11">
    <name type="scientific">[Myrmecia] bisecta</name>
    <dbReference type="NCBI Taxonomy" id="41462"/>
    <lineage>
        <taxon>Eukaryota</taxon>
        <taxon>Viridiplantae</taxon>
        <taxon>Chlorophyta</taxon>
        <taxon>core chlorophytes</taxon>
        <taxon>Trebouxiophyceae</taxon>
        <taxon>Trebouxiales</taxon>
        <taxon>Trebouxiaceae</taxon>
        <taxon>Myrmecia</taxon>
    </lineage>
</organism>
<feature type="domain" description="Myosin N-terminal SH3-like" evidence="9">
    <location>
        <begin position="15"/>
        <end position="71"/>
    </location>
</feature>
<keyword evidence="11" id="KW-1185">Reference proteome</keyword>
<accession>A0AAW1P9K8</accession>
<dbReference type="Gene3D" id="1.20.58.530">
    <property type="match status" value="1"/>
</dbReference>
<dbReference type="InterPro" id="IPR036961">
    <property type="entry name" value="Kinesin_motor_dom_sf"/>
</dbReference>
<dbReference type="GO" id="GO:0051015">
    <property type="term" value="F:actin filament binding"/>
    <property type="evidence" value="ECO:0007669"/>
    <property type="project" value="TreeGrafter"/>
</dbReference>
<feature type="region of interest" description="Actin-binding" evidence="6">
    <location>
        <begin position="627"/>
        <end position="649"/>
    </location>
</feature>
<dbReference type="PROSITE" id="PS51456">
    <property type="entry name" value="MYOSIN_MOTOR"/>
    <property type="match status" value="1"/>
</dbReference>
<dbReference type="GO" id="GO:0005737">
    <property type="term" value="C:cytoplasm"/>
    <property type="evidence" value="ECO:0007669"/>
    <property type="project" value="TreeGrafter"/>
</dbReference>
<keyword evidence="2 6" id="KW-0067">ATP-binding</keyword>
<dbReference type="AlphaFoldDB" id="A0AAW1P9K8"/>
<dbReference type="SMART" id="SM00242">
    <property type="entry name" value="MYSc"/>
    <property type="match status" value="1"/>
</dbReference>
<evidence type="ECO:0000256" key="5">
    <source>
        <dbReference type="ARBA" id="ARBA00023203"/>
    </source>
</evidence>
<gene>
    <name evidence="10" type="ORF">WJX72_004563</name>
</gene>
<sequence>MAAGVWKQDTLEGLDKGSRVWYKASANEWRLGTLQSSAEKAECSLALDSERGEGCGQVITVQTSLLVPANPKILDGVNDLTTLSYLNEASILHDLRQRYGADDIYTHAGPVLIAINPFKRVPLYAPEIIQHYKARQGSQQADGYEPHVFLTADKAYKAMCTNSKSQSLVISGESGAGKTETTKIAMQYLAGLAGGTGVEGQVLSTNPLLEAFGNAKTLRNNNSSRFGKLIDIYFNNSRHICGALIQTYLLEKSRVVHQLPGERNYHIFYQICRGLNAEERQQLRIPADTLEAFRYLRTSGCTSIDGVDDGADLADVKKAMTAVGIAPAKQANIFQLLAAILWLGNIEFDVKTDDSVTVRRDAPLANAAALLQCSEDALASALSTRKITAGGETISMDLKLESAIDTRDALAKAAYAALFRWLVEQINVALAVGKRKSDTSLSILDIYGFECFKENSFEQLCINYANERLQQQFNKHLFKLEQEAYATEGIDWAHVEFEDNQECVDLIENRPPKSVGIISLLDEECMFPKATDSTFSAKLRENLTSNKRFSYNPKVPTDDFAVEHYAGEVVYSCHKFLDKNKDSLSPDLVELMETSGEPLLQHLAAEIAKTQEKRGSQTVGSRFRDQLKDLIQRLDQTELHFVRCIKPNGAQVADRFDAPLILHQLRCCGVLEVTRIARAGYPTRYLHTHFADRYLVLLSAASQRKLARAPALDVCKRVLEEYRIDRSMFQIGHTKLFFRAGVLGQLEDTWARIQRSVLTIQSTYRMLRCRRVFRHQRACASRIQARQRGRQARALKARADVTRIQMAWRRRQVGKRVAVRMAARQKEEAVQSVIREARRHEEEQFESIKAHFGVNNRAIRDILELWQLHVEQPVSPDVERPAVLSASAYQQIAMWEEYAVKLEEQMKLLLQDNELLQKGLISVHKTIGSEDLQGMLEWSGRQSGSPGAPAGTISAHSDEYFDPDSATLSADVLDSPGAQVPILASGQREAVASGRKYVEKLQEEFERKQALFQDDAAFIQEVKEGRSHAEGMNPDVELRNLKLRFDAFRKDFKARLMDTGDILKKIEKEERKAASAERRLSGDKDSLARRSLTGQRKATLPRNLSASSASSHVSAISANSSELTARQPSLGKRSVGKLLSKLSFTKSRPVGFPGRPAPA</sequence>
<dbReference type="Gene3D" id="1.20.120.720">
    <property type="entry name" value="Myosin VI head, motor domain, U50 subdomain"/>
    <property type="match status" value="1"/>
</dbReference>
<feature type="region of interest" description="Disordered" evidence="7">
    <location>
        <begin position="1073"/>
        <end position="1111"/>
    </location>
</feature>
<dbReference type="Proteomes" id="UP001489004">
    <property type="component" value="Unassembled WGS sequence"/>
</dbReference>
<comment type="caution">
    <text evidence="10">The sequence shown here is derived from an EMBL/GenBank/DDBJ whole genome shotgun (WGS) entry which is preliminary data.</text>
</comment>
<dbReference type="Gene3D" id="1.20.5.4820">
    <property type="match status" value="1"/>
</dbReference>
<dbReference type="EMBL" id="JALJOR010000010">
    <property type="protein sequence ID" value="KAK9810086.1"/>
    <property type="molecule type" value="Genomic_DNA"/>
</dbReference>
<dbReference type="GO" id="GO:0016459">
    <property type="term" value="C:myosin complex"/>
    <property type="evidence" value="ECO:0007669"/>
    <property type="project" value="UniProtKB-KW"/>
</dbReference>
<feature type="domain" description="Myosin motor" evidence="8">
    <location>
        <begin position="75"/>
        <end position="751"/>
    </location>
</feature>
<feature type="compositionally biased region" description="Basic and acidic residues" evidence="7">
    <location>
        <begin position="1073"/>
        <end position="1088"/>
    </location>
</feature>
<evidence type="ECO:0000256" key="3">
    <source>
        <dbReference type="ARBA" id="ARBA00023123"/>
    </source>
</evidence>